<keyword evidence="2" id="KW-1185">Reference proteome</keyword>
<name>A0A060HFK5_9ARCH</name>
<dbReference type="HOGENOM" id="CLU_851570_0_0_2"/>
<organism evidence="1 2">
    <name type="scientific">Nitrososphaera viennensis EN76</name>
    <dbReference type="NCBI Taxonomy" id="926571"/>
    <lineage>
        <taxon>Archaea</taxon>
        <taxon>Nitrososphaerota</taxon>
        <taxon>Nitrososphaeria</taxon>
        <taxon>Nitrososphaerales</taxon>
        <taxon>Nitrososphaeraceae</taxon>
        <taxon>Nitrososphaera</taxon>
    </lineage>
</organism>
<dbReference type="RefSeq" id="WP_075053598.1">
    <property type="nucleotide sequence ID" value="NZ_CP007536.1"/>
</dbReference>
<dbReference type="KEGG" id="nvn:NVIE_001850"/>
<proteinExistence type="predicted"/>
<dbReference type="GeneID" id="74945443"/>
<protein>
    <submittedName>
        <fullName evidence="1">Uncharacterized protein</fullName>
    </submittedName>
</protein>
<gene>
    <name evidence="1" type="ORF">NVIE_001850</name>
</gene>
<dbReference type="OrthoDB" id="11671at2157"/>
<evidence type="ECO:0000313" key="2">
    <source>
        <dbReference type="Proteomes" id="UP000027093"/>
    </source>
</evidence>
<dbReference type="AlphaFoldDB" id="A0A060HFK5"/>
<accession>A0A060HFK5</accession>
<evidence type="ECO:0000313" key="1">
    <source>
        <dbReference type="EMBL" id="AIC14368.1"/>
    </source>
</evidence>
<sequence>MKTISMALAIFASAILLGSAIALGSVSRAYAHTFAGNENVEFLTMVQEIKVETLLAGNSTSDKEVANHHIEHAAEALTNSTIEEIAEKNQRIANDLPLSIEQLKTAIDSGASPDEVRQDVQAVSDLLDEAVQVRIERSQATNSTVQATVVANLVDEALEHYGEAVGFEGNMTDMSSMSTPDTDMRANATVASVPDYQSAQAFAEKAQELYQQIKPEALSGTDNAVKELDDAFPAFASAIKGKASPMEIMEIAHMKIHPSLMTAYGLQAAS</sequence>
<dbReference type="Proteomes" id="UP000027093">
    <property type="component" value="Chromosome"/>
</dbReference>
<dbReference type="EMBL" id="CP007536">
    <property type="protein sequence ID" value="AIC14368.1"/>
    <property type="molecule type" value="Genomic_DNA"/>
</dbReference>
<reference evidence="1 2" key="1">
    <citation type="journal article" date="2014" name="Int. J. Syst. Evol. Microbiol.">
        <title>Nitrososphaera viennensis gen. nov., sp. nov., an aerobic and mesophilic, ammonia-oxidizing archaeon from soil and a member of the archaeal phylum Thaumarchaeota.</title>
        <authorList>
            <person name="Stieglmeier M."/>
            <person name="Klingl A."/>
            <person name="Alves R.J."/>
            <person name="Rittmann S.K."/>
            <person name="Melcher M."/>
            <person name="Leisch N."/>
            <person name="Schleper C."/>
        </authorList>
    </citation>
    <scope>NUCLEOTIDE SEQUENCE [LARGE SCALE GENOMIC DNA]</scope>
    <source>
        <strain evidence="1">EN76</strain>
    </source>
</reference>